<proteinExistence type="predicted"/>
<dbReference type="Pfam" id="PF21806">
    <property type="entry name" value="DUF6879"/>
    <property type="match status" value="1"/>
</dbReference>
<comment type="caution">
    <text evidence="2">The sequence shown here is derived from an EMBL/GenBank/DDBJ whole genome shotgun (WGS) entry which is preliminary data.</text>
</comment>
<evidence type="ECO:0000259" key="1">
    <source>
        <dbReference type="Pfam" id="PF21806"/>
    </source>
</evidence>
<reference evidence="3" key="1">
    <citation type="journal article" date="2019" name="Int. J. Syst. Evol. Microbiol.">
        <title>The Global Catalogue of Microorganisms (GCM) 10K type strain sequencing project: providing services to taxonomists for standard genome sequencing and annotation.</title>
        <authorList>
            <consortium name="The Broad Institute Genomics Platform"/>
            <consortium name="The Broad Institute Genome Sequencing Center for Infectious Disease"/>
            <person name="Wu L."/>
            <person name="Ma J."/>
        </authorList>
    </citation>
    <scope>NUCLEOTIDE SEQUENCE [LARGE SCALE GENOMIC DNA]</scope>
    <source>
        <strain evidence="3">JCM 11136</strain>
    </source>
</reference>
<evidence type="ECO:0000313" key="2">
    <source>
        <dbReference type="EMBL" id="GAA0916411.1"/>
    </source>
</evidence>
<gene>
    <name evidence="2" type="ORF">GCM10009560_11570</name>
</gene>
<sequence>MYILDTSKTPIPTDQLVDHDWWLLDDSHVLRMHYDMEGRFLGAEPLDSSASAHVESREALMSVAVPFEPWWAAHPEYHRAANL</sequence>
<protein>
    <recommendedName>
        <fullName evidence="1">DUF6879 domain-containing protein</fullName>
    </recommendedName>
</protein>
<organism evidence="2 3">
    <name type="scientific">Nonomuraea longicatena</name>
    <dbReference type="NCBI Taxonomy" id="83682"/>
    <lineage>
        <taxon>Bacteria</taxon>
        <taxon>Bacillati</taxon>
        <taxon>Actinomycetota</taxon>
        <taxon>Actinomycetes</taxon>
        <taxon>Streptosporangiales</taxon>
        <taxon>Streptosporangiaceae</taxon>
        <taxon>Nonomuraea</taxon>
    </lineage>
</organism>
<name>A0ABP3Z941_9ACTN</name>
<accession>A0ABP3Z941</accession>
<dbReference type="InterPro" id="IPR049244">
    <property type="entry name" value="DUF6879"/>
</dbReference>
<dbReference type="EMBL" id="BAAAHQ010000004">
    <property type="protein sequence ID" value="GAA0916411.1"/>
    <property type="molecule type" value="Genomic_DNA"/>
</dbReference>
<evidence type="ECO:0000313" key="3">
    <source>
        <dbReference type="Proteomes" id="UP001501578"/>
    </source>
</evidence>
<keyword evidence="3" id="KW-1185">Reference proteome</keyword>
<dbReference type="Proteomes" id="UP001501578">
    <property type="component" value="Unassembled WGS sequence"/>
</dbReference>
<feature type="domain" description="DUF6879" evidence="1">
    <location>
        <begin position="10"/>
        <end position="71"/>
    </location>
</feature>